<organism evidence="1 2">
    <name type="scientific">Candidatus Giovannonibacteria bacterium RIFCSPLOWO2_01_FULL_45_34</name>
    <dbReference type="NCBI Taxonomy" id="1798351"/>
    <lineage>
        <taxon>Bacteria</taxon>
        <taxon>Candidatus Giovannoniibacteriota</taxon>
    </lineage>
</organism>
<accession>A0A1F5X012</accession>
<dbReference type="AlphaFoldDB" id="A0A1F5X012"/>
<evidence type="ECO:0000313" key="2">
    <source>
        <dbReference type="Proteomes" id="UP000178114"/>
    </source>
</evidence>
<dbReference type="EMBL" id="MFID01000014">
    <property type="protein sequence ID" value="OGF81232.1"/>
    <property type="molecule type" value="Genomic_DNA"/>
</dbReference>
<proteinExistence type="predicted"/>
<name>A0A1F5X012_9BACT</name>
<dbReference type="Proteomes" id="UP000178114">
    <property type="component" value="Unassembled WGS sequence"/>
</dbReference>
<protein>
    <submittedName>
        <fullName evidence="1">Uncharacterized protein</fullName>
    </submittedName>
</protein>
<sequence length="119" mass="13645">MYEKEEGLQLAVGTKEAADALIEKLYKNYKSLEWVPEITPTEEMDIIQAGCNASLENTVVNLCALWWGIWILQYGAGHPENFIVQVAVHNGHPLHKKVEEINAYAWQRSSRIFKKEFPD</sequence>
<reference evidence="1 2" key="1">
    <citation type="journal article" date="2016" name="Nat. Commun.">
        <title>Thousands of microbial genomes shed light on interconnected biogeochemical processes in an aquifer system.</title>
        <authorList>
            <person name="Anantharaman K."/>
            <person name="Brown C.T."/>
            <person name="Hug L.A."/>
            <person name="Sharon I."/>
            <person name="Castelle C.J."/>
            <person name="Probst A.J."/>
            <person name="Thomas B.C."/>
            <person name="Singh A."/>
            <person name="Wilkins M.J."/>
            <person name="Karaoz U."/>
            <person name="Brodie E.L."/>
            <person name="Williams K.H."/>
            <person name="Hubbard S.S."/>
            <person name="Banfield J.F."/>
        </authorList>
    </citation>
    <scope>NUCLEOTIDE SEQUENCE [LARGE SCALE GENOMIC DNA]</scope>
</reference>
<evidence type="ECO:0000313" key="1">
    <source>
        <dbReference type="EMBL" id="OGF81232.1"/>
    </source>
</evidence>
<gene>
    <name evidence="1" type="ORF">A2930_02095</name>
</gene>
<comment type="caution">
    <text evidence="1">The sequence shown here is derived from an EMBL/GenBank/DDBJ whole genome shotgun (WGS) entry which is preliminary data.</text>
</comment>